<dbReference type="EMBL" id="VDDA01000029">
    <property type="protein sequence ID" value="TNC07867.1"/>
    <property type="molecule type" value="Genomic_DNA"/>
</dbReference>
<dbReference type="Pfam" id="PF13704">
    <property type="entry name" value="Glyco_tranf_2_4"/>
    <property type="match status" value="1"/>
</dbReference>
<comment type="caution">
    <text evidence="4">The sequence shown here is derived from an EMBL/GenBank/DDBJ whole genome shotgun (WGS) entry which is preliminary data.</text>
</comment>
<dbReference type="InterPro" id="IPR029044">
    <property type="entry name" value="Nucleotide-diphossugar_trans"/>
</dbReference>
<dbReference type="SUPFAM" id="SSF53448">
    <property type="entry name" value="Nucleotide-diphospho-sugar transferases"/>
    <property type="match status" value="1"/>
</dbReference>
<dbReference type="GO" id="GO:0016020">
    <property type="term" value="C:membrane"/>
    <property type="evidence" value="ECO:0007669"/>
    <property type="project" value="UniProtKB-SubCell"/>
</dbReference>
<dbReference type="Proteomes" id="UP000305267">
    <property type="component" value="Unassembled WGS sequence"/>
</dbReference>
<evidence type="ECO:0000256" key="3">
    <source>
        <dbReference type="ARBA" id="ARBA00022989"/>
    </source>
</evidence>
<protein>
    <submittedName>
        <fullName evidence="4">Glycosyltransferase</fullName>
    </submittedName>
</protein>
<dbReference type="GO" id="GO:0005737">
    <property type="term" value="C:cytoplasm"/>
    <property type="evidence" value="ECO:0007669"/>
    <property type="project" value="TreeGrafter"/>
</dbReference>
<accession>A0A5C4L7F1</accession>
<dbReference type="AlphaFoldDB" id="A0A5C4L7F1"/>
<keyword evidence="5" id="KW-1185">Reference proteome</keyword>
<reference evidence="4 5" key="1">
    <citation type="submission" date="2019-06" db="EMBL/GenBank/DDBJ databases">
        <title>Genome of Methylobacterium sp. 17Sr1-39.</title>
        <authorList>
            <person name="Seo T."/>
        </authorList>
    </citation>
    <scope>NUCLEOTIDE SEQUENCE [LARGE SCALE GENOMIC DNA]</scope>
    <source>
        <strain evidence="4 5">17Sr1-39</strain>
    </source>
</reference>
<evidence type="ECO:0000256" key="1">
    <source>
        <dbReference type="ARBA" id="ARBA00004167"/>
    </source>
</evidence>
<keyword evidence="3" id="KW-1133">Transmembrane helix</keyword>
<evidence type="ECO:0000313" key="5">
    <source>
        <dbReference type="Proteomes" id="UP000305267"/>
    </source>
</evidence>
<evidence type="ECO:0000256" key="2">
    <source>
        <dbReference type="ARBA" id="ARBA00022692"/>
    </source>
</evidence>
<proteinExistence type="predicted"/>
<sequence>MIYAAVCCTARDEAPILREWMAFHRAVGFEKIILIDNGSTDATAEIVASFRDRASVDLIDRPDRSSQIALYDGVLARYAGAVEWIAFIDADEFLYPVDGTDIRHTIASFGEVGAIAVHWHVYGSNGHLAHPDGLTIDSFTRRAPDDFVYNRHVKSIVNLKHAHRARTSHLFEVEGGIVDDAGQELPMIPPYGLFMDKLPTYARLRINHYHVRSKSYYWSKATRGYFGIDDGKLDTEEKIRAMFEAHDRNEVEDPSAQRFKPLMRFYLQDGTG</sequence>
<organism evidence="4 5">
    <name type="scientific">Methylobacterium terricola</name>
    <dbReference type="NCBI Taxonomy" id="2583531"/>
    <lineage>
        <taxon>Bacteria</taxon>
        <taxon>Pseudomonadati</taxon>
        <taxon>Pseudomonadota</taxon>
        <taxon>Alphaproteobacteria</taxon>
        <taxon>Hyphomicrobiales</taxon>
        <taxon>Methylobacteriaceae</taxon>
        <taxon>Methylobacterium</taxon>
    </lineage>
</organism>
<evidence type="ECO:0000313" key="4">
    <source>
        <dbReference type="EMBL" id="TNC07867.1"/>
    </source>
</evidence>
<dbReference type="GO" id="GO:0016757">
    <property type="term" value="F:glycosyltransferase activity"/>
    <property type="evidence" value="ECO:0007669"/>
    <property type="project" value="TreeGrafter"/>
</dbReference>
<dbReference type="Gene3D" id="3.90.550.10">
    <property type="entry name" value="Spore Coat Polysaccharide Biosynthesis Protein SpsA, Chain A"/>
    <property type="match status" value="1"/>
</dbReference>
<dbReference type="RefSeq" id="WP_139039887.1">
    <property type="nucleotide sequence ID" value="NZ_VDDA01000029.1"/>
</dbReference>
<keyword evidence="2" id="KW-0812">Transmembrane</keyword>
<keyword evidence="3" id="KW-0472">Membrane</keyword>
<dbReference type="PANTHER" id="PTHR21461">
    <property type="entry name" value="GLYCOSYLTRANSFERASE FAMILY 92 PROTEIN"/>
    <property type="match status" value="1"/>
</dbReference>
<gene>
    <name evidence="4" type="ORF">FF100_30965</name>
</gene>
<dbReference type="OrthoDB" id="1997677at2"/>
<dbReference type="PANTHER" id="PTHR21461:SF69">
    <property type="entry name" value="GLYCOSYLTRANSFERASE FAMILY 92 PROTEIN"/>
    <property type="match status" value="1"/>
</dbReference>
<name>A0A5C4L7F1_9HYPH</name>
<keyword evidence="4" id="KW-0808">Transferase</keyword>
<comment type="subcellular location">
    <subcellularLocation>
        <location evidence="1">Membrane</location>
        <topology evidence="1">Single-pass membrane protein</topology>
    </subcellularLocation>
</comment>